<evidence type="ECO:0000256" key="2">
    <source>
        <dbReference type="ARBA" id="ARBA00022679"/>
    </source>
</evidence>
<evidence type="ECO:0000313" key="6">
    <source>
        <dbReference type="Proteomes" id="UP000527860"/>
    </source>
</evidence>
<gene>
    <name evidence="4" type="primary">rsmD</name>
    <name evidence="4" type="ORF">F7P68_0007435</name>
    <name evidence="3" type="ORF">SN16_06090</name>
</gene>
<keyword evidence="2 3" id="KW-0808">Transferase</keyword>
<keyword evidence="6" id="KW-1185">Reference proteome</keyword>
<dbReference type="GO" id="GO:0003676">
    <property type="term" value="F:nucleic acid binding"/>
    <property type="evidence" value="ECO:0007669"/>
    <property type="project" value="InterPro"/>
</dbReference>
<reference evidence="3 5" key="1">
    <citation type="submission" date="2015-01" db="EMBL/GenBank/DDBJ databases">
        <title>Genome sequences of high lactate-tolerant strain Salinicoccus roseus W12 with industrial interest.</title>
        <authorList>
            <person name="Wang H."/>
            <person name="Yu B."/>
        </authorList>
    </citation>
    <scope>NUCLEOTIDE SEQUENCE [LARGE SCALE GENOMIC DNA]</scope>
    <source>
        <strain evidence="3 5">W12</strain>
    </source>
</reference>
<dbReference type="EMBL" id="JXII01000004">
    <property type="protein sequence ID" value="KIH71122.1"/>
    <property type="molecule type" value="Genomic_DNA"/>
</dbReference>
<dbReference type="CDD" id="cd02440">
    <property type="entry name" value="AdoMet_MTases"/>
    <property type="match status" value="1"/>
</dbReference>
<sequence length="183" mass="20188">MRIISGKYKSKKLAALKSNDTRPTTDKVRENIFNILGDVEGGVLDLFAGSGGLGIEALSRGASHAMFIDGAKDAIAIIRENTEGLDEPVEIFRNDYRRALKAMAKRKKRFSLIFLDPPYHKGMAGEALKMIEDLDILEDGGRIVVETHKDEKYPIHSHVSIRDVAYGTIRVNVLTKGGGEYNG</sequence>
<comment type="caution">
    <text evidence="3">The sequence shown here is derived from an EMBL/GenBank/DDBJ whole genome shotgun (WGS) entry which is preliminary data.</text>
</comment>
<reference evidence="4 6" key="4">
    <citation type="submission" date="2022-12" db="EMBL/GenBank/DDBJ databases">
        <title>Genome analysis and biological profiling of marine Salinicoccus roseus MOSEL-ME25.</title>
        <authorList>
            <person name="Mirza F.T."/>
            <person name="Xie Y."/>
            <person name="Shinwari Z.K."/>
        </authorList>
    </citation>
    <scope>NUCLEOTIDE SEQUENCE [LARGE SCALE GENOMIC DNA]</scope>
    <source>
        <strain evidence="4 6">MOSEL-ME25</strain>
    </source>
</reference>
<keyword evidence="1 3" id="KW-0489">Methyltransferase</keyword>
<dbReference type="Pfam" id="PF03602">
    <property type="entry name" value="Cons_hypoth95"/>
    <property type="match status" value="1"/>
</dbReference>
<dbReference type="RefSeq" id="WP_040105718.1">
    <property type="nucleotide sequence ID" value="NZ_CANLZD010000006.1"/>
</dbReference>
<proteinExistence type="predicted"/>
<protein>
    <submittedName>
        <fullName evidence="3 4">Methyltransferase</fullName>
        <ecNumber evidence="4">2.1.1.171</ecNumber>
    </submittedName>
</protein>
<evidence type="ECO:0000313" key="4">
    <source>
        <dbReference type="EMBL" id="MDB0580360.1"/>
    </source>
</evidence>
<reference evidence="6" key="2">
    <citation type="submission" date="2020-04" db="EMBL/GenBank/DDBJ databases">
        <title>Genome analysis and biological profiling of marine Cellulosimicrobium funkei MOSEL-ME6.</title>
        <authorList>
            <person name="Tanveer F."/>
            <person name="Xie Y."/>
            <person name="Shinwari Z.K."/>
        </authorList>
    </citation>
    <scope>NUCLEOTIDE SEQUENCE [LARGE SCALE GENOMIC DNA]</scope>
    <source>
        <strain evidence="6">MOSEL-ME25</strain>
    </source>
</reference>
<dbReference type="EC" id="2.1.1.171" evidence="4"/>
<dbReference type="OrthoDB" id="9803017at2"/>
<reference evidence="4" key="3">
    <citation type="submission" date="2020-04" db="EMBL/GenBank/DDBJ databases">
        <authorList>
            <person name="Tanveer F."/>
            <person name="Xie Y."/>
            <person name="Shinwari Z.K."/>
        </authorList>
    </citation>
    <scope>NUCLEOTIDE SEQUENCE</scope>
    <source>
        <strain evidence="4">MOSEL-ME25</strain>
    </source>
</reference>
<accession>A0A0C2E720</accession>
<dbReference type="Gene3D" id="3.40.50.150">
    <property type="entry name" value="Vaccinia Virus protein VP39"/>
    <property type="match status" value="1"/>
</dbReference>
<dbReference type="Proteomes" id="UP000031546">
    <property type="component" value="Unassembled WGS sequence"/>
</dbReference>
<dbReference type="NCBIfam" id="TIGR00095">
    <property type="entry name" value="16S rRNA (guanine(966)-N(2))-methyltransferase RsmD"/>
    <property type="match status" value="1"/>
</dbReference>
<dbReference type="InterPro" id="IPR004398">
    <property type="entry name" value="RNA_MeTrfase_RsmD"/>
</dbReference>
<evidence type="ECO:0000256" key="1">
    <source>
        <dbReference type="ARBA" id="ARBA00022603"/>
    </source>
</evidence>
<name>A0A0C2E720_9STAP</name>
<dbReference type="InterPro" id="IPR029063">
    <property type="entry name" value="SAM-dependent_MTases_sf"/>
</dbReference>
<dbReference type="InterPro" id="IPR002052">
    <property type="entry name" value="DNA_methylase_N6_adenine_CS"/>
</dbReference>
<dbReference type="GeneID" id="77845122"/>
<dbReference type="PIRSF" id="PIRSF004553">
    <property type="entry name" value="CHP00095"/>
    <property type="match status" value="1"/>
</dbReference>
<dbReference type="EMBL" id="JABEVU030000001">
    <property type="protein sequence ID" value="MDB0580360.1"/>
    <property type="molecule type" value="Genomic_DNA"/>
</dbReference>
<dbReference type="PANTHER" id="PTHR43542">
    <property type="entry name" value="METHYLTRANSFERASE"/>
    <property type="match status" value="1"/>
</dbReference>
<dbReference type="PANTHER" id="PTHR43542:SF1">
    <property type="entry name" value="METHYLTRANSFERASE"/>
    <property type="match status" value="1"/>
</dbReference>
<evidence type="ECO:0000313" key="3">
    <source>
        <dbReference type="EMBL" id="KIH71122.1"/>
    </source>
</evidence>
<dbReference type="PROSITE" id="PS00092">
    <property type="entry name" value="N6_MTASE"/>
    <property type="match status" value="1"/>
</dbReference>
<dbReference type="AlphaFoldDB" id="A0A0C2E720"/>
<dbReference type="GO" id="GO:0052913">
    <property type="term" value="F:16S rRNA (guanine(966)-N(2))-methyltransferase activity"/>
    <property type="evidence" value="ECO:0007669"/>
    <property type="project" value="UniProtKB-EC"/>
</dbReference>
<dbReference type="SUPFAM" id="SSF53335">
    <property type="entry name" value="S-adenosyl-L-methionine-dependent methyltransferases"/>
    <property type="match status" value="1"/>
</dbReference>
<evidence type="ECO:0000313" key="5">
    <source>
        <dbReference type="Proteomes" id="UP000031546"/>
    </source>
</evidence>
<organism evidence="3 5">
    <name type="scientific">Salinicoccus roseus</name>
    <dbReference type="NCBI Taxonomy" id="45670"/>
    <lineage>
        <taxon>Bacteria</taxon>
        <taxon>Bacillati</taxon>
        <taxon>Bacillota</taxon>
        <taxon>Bacilli</taxon>
        <taxon>Bacillales</taxon>
        <taxon>Staphylococcaceae</taxon>
        <taxon>Salinicoccus</taxon>
    </lineage>
</organism>
<dbReference type="STRING" id="45670.SN16_06090"/>
<dbReference type="Proteomes" id="UP000527860">
    <property type="component" value="Unassembled WGS sequence"/>
</dbReference>